<evidence type="ECO:0000313" key="2">
    <source>
        <dbReference type="EMBL" id="KDQ48883.1"/>
    </source>
</evidence>
<organism evidence="2 3">
    <name type="scientific">Jaapia argillacea MUCL 33604</name>
    <dbReference type="NCBI Taxonomy" id="933084"/>
    <lineage>
        <taxon>Eukaryota</taxon>
        <taxon>Fungi</taxon>
        <taxon>Dikarya</taxon>
        <taxon>Basidiomycota</taxon>
        <taxon>Agaricomycotina</taxon>
        <taxon>Agaricomycetes</taxon>
        <taxon>Agaricomycetidae</taxon>
        <taxon>Jaapiales</taxon>
        <taxon>Jaapiaceae</taxon>
        <taxon>Jaapia</taxon>
    </lineage>
</organism>
<feature type="transmembrane region" description="Helical" evidence="1">
    <location>
        <begin position="73"/>
        <end position="97"/>
    </location>
</feature>
<dbReference type="HOGENOM" id="CLU_2242918_0_0_1"/>
<proteinExistence type="predicted"/>
<sequence length="105" mass="10516">NGRSVTVMADLVPWIGVAVTPASVGDLALILGIEVISLAHRDIHGVALQVVAVAVAVAGTGTAVDVIHVQGLIVALITTATVVADLTSDAVLAVLIIDTATTSRM</sequence>
<feature type="transmembrane region" description="Helical" evidence="1">
    <location>
        <begin position="12"/>
        <end position="33"/>
    </location>
</feature>
<dbReference type="AlphaFoldDB" id="A0A067P1S0"/>
<protein>
    <submittedName>
        <fullName evidence="2">Uncharacterized protein</fullName>
    </submittedName>
</protein>
<evidence type="ECO:0000313" key="3">
    <source>
        <dbReference type="Proteomes" id="UP000027265"/>
    </source>
</evidence>
<keyword evidence="1" id="KW-0812">Transmembrane</keyword>
<dbReference type="Proteomes" id="UP000027265">
    <property type="component" value="Unassembled WGS sequence"/>
</dbReference>
<accession>A0A067P1S0</accession>
<feature type="transmembrane region" description="Helical" evidence="1">
    <location>
        <begin position="45"/>
        <end position="67"/>
    </location>
</feature>
<keyword evidence="1" id="KW-1133">Transmembrane helix</keyword>
<feature type="non-terminal residue" evidence="2">
    <location>
        <position position="1"/>
    </location>
</feature>
<dbReference type="EMBL" id="KL197989">
    <property type="protein sequence ID" value="KDQ48883.1"/>
    <property type="molecule type" value="Genomic_DNA"/>
</dbReference>
<keyword evidence="1" id="KW-0472">Membrane</keyword>
<gene>
    <name evidence="2" type="ORF">JAAARDRAFT_51959</name>
</gene>
<dbReference type="InParanoid" id="A0A067P1S0"/>
<evidence type="ECO:0000256" key="1">
    <source>
        <dbReference type="SAM" id="Phobius"/>
    </source>
</evidence>
<name>A0A067P1S0_9AGAM</name>
<reference evidence="3" key="1">
    <citation type="journal article" date="2014" name="Proc. Natl. Acad. Sci. U.S.A.">
        <title>Extensive sampling of basidiomycete genomes demonstrates inadequacy of the white-rot/brown-rot paradigm for wood decay fungi.</title>
        <authorList>
            <person name="Riley R."/>
            <person name="Salamov A.A."/>
            <person name="Brown D.W."/>
            <person name="Nagy L.G."/>
            <person name="Floudas D."/>
            <person name="Held B.W."/>
            <person name="Levasseur A."/>
            <person name="Lombard V."/>
            <person name="Morin E."/>
            <person name="Otillar R."/>
            <person name="Lindquist E.A."/>
            <person name="Sun H."/>
            <person name="LaButti K.M."/>
            <person name="Schmutz J."/>
            <person name="Jabbour D."/>
            <person name="Luo H."/>
            <person name="Baker S.E."/>
            <person name="Pisabarro A.G."/>
            <person name="Walton J.D."/>
            <person name="Blanchette R.A."/>
            <person name="Henrissat B."/>
            <person name="Martin F."/>
            <person name="Cullen D."/>
            <person name="Hibbett D.S."/>
            <person name="Grigoriev I.V."/>
        </authorList>
    </citation>
    <scope>NUCLEOTIDE SEQUENCE [LARGE SCALE GENOMIC DNA]</scope>
    <source>
        <strain evidence="3">MUCL 33604</strain>
    </source>
</reference>
<keyword evidence="3" id="KW-1185">Reference proteome</keyword>